<organism evidence="1 2">
    <name type="scientific">Leptospira wolbachii serovar Codice str. CDC</name>
    <dbReference type="NCBI Taxonomy" id="1218599"/>
    <lineage>
        <taxon>Bacteria</taxon>
        <taxon>Pseudomonadati</taxon>
        <taxon>Spirochaetota</taxon>
        <taxon>Spirochaetia</taxon>
        <taxon>Leptospirales</taxon>
        <taxon>Leptospiraceae</taxon>
        <taxon>Leptospira</taxon>
    </lineage>
</organism>
<gene>
    <name evidence="1" type="ORF">LEP1GSC195_2730</name>
</gene>
<protein>
    <recommendedName>
        <fullName evidence="3">YD repeat-containing protein</fullName>
    </recommendedName>
</protein>
<dbReference type="Gene3D" id="2.180.10.10">
    <property type="entry name" value="RHS repeat-associated core"/>
    <property type="match status" value="1"/>
</dbReference>
<dbReference type="AlphaFoldDB" id="R9AB95"/>
<evidence type="ECO:0000313" key="1">
    <source>
        <dbReference type="EMBL" id="EOQ97465.1"/>
    </source>
</evidence>
<reference evidence="1" key="1">
    <citation type="submission" date="2013-04" db="EMBL/GenBank/DDBJ databases">
        <authorList>
            <person name="Harkins D.M."/>
            <person name="Durkin A.S."/>
            <person name="Brinkac L.M."/>
            <person name="Haft D.H."/>
            <person name="Selengut J.D."/>
            <person name="Sanka R."/>
            <person name="DePew J."/>
            <person name="Purushe J."/>
            <person name="Galloway R.L."/>
            <person name="Vinetz J.M."/>
            <person name="Sutton G.G."/>
            <person name="Nierman W.C."/>
            <person name="Fouts D.E."/>
        </authorList>
    </citation>
    <scope>NUCLEOTIDE SEQUENCE [LARGE SCALE GENOMIC DNA]</scope>
    <source>
        <strain evidence="1">CDC</strain>
    </source>
</reference>
<evidence type="ECO:0008006" key="3">
    <source>
        <dbReference type="Google" id="ProtNLM"/>
    </source>
</evidence>
<comment type="caution">
    <text evidence="1">The sequence shown here is derived from an EMBL/GenBank/DDBJ whole genome shotgun (WGS) entry which is preliminary data.</text>
</comment>
<dbReference type="EMBL" id="AOGZ02000014">
    <property type="protein sequence ID" value="EOQ97465.1"/>
    <property type="molecule type" value="Genomic_DNA"/>
</dbReference>
<keyword evidence="2" id="KW-1185">Reference proteome</keyword>
<accession>R9AB95</accession>
<evidence type="ECO:0000313" key="2">
    <source>
        <dbReference type="Proteomes" id="UP000013984"/>
    </source>
</evidence>
<proteinExistence type="predicted"/>
<dbReference type="Proteomes" id="UP000013984">
    <property type="component" value="Unassembled WGS sequence"/>
</dbReference>
<sequence length="211" mass="22564">MEMLKKIIYLVLLVVFFQNCEAEKKDNNALVAGLAIASLSNCFSVPAQAIVKDGNAATTVTYNCSVSGKVYTCAPTDGGNKVVRTYTSATAAKLSVVDPPSFSNQHVQRGLEKRVEGATETAFVYNASNQLQSVSSPAATYSNYDEKGFPKSNSTGSTITYTYEGSRTIPTTVSDAANTYTYDNRGWATKVSFGFGNPTTIEYTGSLGICQ</sequence>
<name>R9AB95_9LEPT</name>